<evidence type="ECO:0000313" key="5">
    <source>
        <dbReference type="Proteomes" id="UP001597041"/>
    </source>
</evidence>
<evidence type="ECO:0000313" key="4">
    <source>
        <dbReference type="EMBL" id="MFD1067651.1"/>
    </source>
</evidence>
<evidence type="ECO:0000259" key="3">
    <source>
        <dbReference type="SMART" id="SM01007"/>
    </source>
</evidence>
<keyword evidence="1" id="KW-0479">Metal-binding</keyword>
<dbReference type="Proteomes" id="UP001597041">
    <property type="component" value="Unassembled WGS sequence"/>
</dbReference>
<accession>A0ABW3NJE6</accession>
<dbReference type="InterPro" id="IPR001303">
    <property type="entry name" value="Aldolase_II/adducin_N"/>
</dbReference>
<dbReference type="InterPro" id="IPR050197">
    <property type="entry name" value="Aldolase_class_II_sugar_metab"/>
</dbReference>
<evidence type="ECO:0000256" key="2">
    <source>
        <dbReference type="ARBA" id="ARBA00023239"/>
    </source>
</evidence>
<dbReference type="RefSeq" id="WP_379593793.1">
    <property type="nucleotide sequence ID" value="NZ_JBHTKK010000025.1"/>
</dbReference>
<gene>
    <name evidence="4" type="ORF">ACFQ19_16705</name>
</gene>
<keyword evidence="5" id="KW-1185">Reference proteome</keyword>
<evidence type="ECO:0000256" key="1">
    <source>
        <dbReference type="ARBA" id="ARBA00022723"/>
    </source>
</evidence>
<organism evidence="4 5">
    <name type="scientific">Oceanobacillus locisalsi</name>
    <dbReference type="NCBI Taxonomy" id="546107"/>
    <lineage>
        <taxon>Bacteria</taxon>
        <taxon>Bacillati</taxon>
        <taxon>Bacillota</taxon>
        <taxon>Bacilli</taxon>
        <taxon>Bacillales</taxon>
        <taxon>Bacillaceae</taxon>
        <taxon>Oceanobacillus</taxon>
    </lineage>
</organism>
<dbReference type="InterPro" id="IPR036409">
    <property type="entry name" value="Aldolase_II/adducin_N_sf"/>
</dbReference>
<dbReference type="SUPFAM" id="SSF53639">
    <property type="entry name" value="AraD/HMP-PK domain-like"/>
    <property type="match status" value="1"/>
</dbReference>
<sequence>MNIKSKLLYTGNELLQKQLTWGNSGNISARNNKDNMIITASGTNMGQLSKDDFAFVHIETQEWEGVKKPSKEIPMHRAIYMNRPDANVIIHASPFWSTLLACSEQTIASKLFIESMYYLEKIEEVAYFHPGSEALGEEVGKAAKAANVLLLKNHGVIVFDESVEEAAMRLETLEFTSQMMVTAKASGIGLSLLADEVVEDFLENSGYKKRGK</sequence>
<dbReference type="EMBL" id="JBHTKK010000025">
    <property type="protein sequence ID" value="MFD1067651.1"/>
    <property type="molecule type" value="Genomic_DNA"/>
</dbReference>
<proteinExistence type="predicted"/>
<dbReference type="SMART" id="SM01007">
    <property type="entry name" value="Aldolase_II"/>
    <property type="match status" value="1"/>
</dbReference>
<keyword evidence="2" id="KW-0456">Lyase</keyword>
<protein>
    <submittedName>
        <fullName evidence="4">Class II aldolase/adducin family protein</fullName>
    </submittedName>
</protein>
<dbReference type="Pfam" id="PF00596">
    <property type="entry name" value="Aldolase_II"/>
    <property type="match status" value="1"/>
</dbReference>
<dbReference type="PANTHER" id="PTHR22789:SF0">
    <property type="entry name" value="3-OXO-TETRONATE 4-PHOSPHATE DECARBOXYLASE-RELATED"/>
    <property type="match status" value="1"/>
</dbReference>
<dbReference type="Gene3D" id="3.40.225.10">
    <property type="entry name" value="Class II aldolase/adducin N-terminal domain"/>
    <property type="match status" value="1"/>
</dbReference>
<name>A0ABW3NJE6_9BACI</name>
<reference evidence="5" key="1">
    <citation type="journal article" date="2019" name="Int. J. Syst. Evol. Microbiol.">
        <title>The Global Catalogue of Microorganisms (GCM) 10K type strain sequencing project: providing services to taxonomists for standard genome sequencing and annotation.</title>
        <authorList>
            <consortium name="The Broad Institute Genomics Platform"/>
            <consortium name="The Broad Institute Genome Sequencing Center for Infectious Disease"/>
            <person name="Wu L."/>
            <person name="Ma J."/>
        </authorList>
    </citation>
    <scope>NUCLEOTIDE SEQUENCE [LARGE SCALE GENOMIC DNA]</scope>
    <source>
        <strain evidence="5">CCUG 56608</strain>
    </source>
</reference>
<feature type="domain" description="Class II aldolase/adducin N-terminal" evidence="3">
    <location>
        <begin position="5"/>
        <end position="181"/>
    </location>
</feature>
<dbReference type="PANTHER" id="PTHR22789">
    <property type="entry name" value="FUCULOSE PHOSPHATE ALDOLASE"/>
    <property type="match status" value="1"/>
</dbReference>
<comment type="caution">
    <text evidence="4">The sequence shown here is derived from an EMBL/GenBank/DDBJ whole genome shotgun (WGS) entry which is preliminary data.</text>
</comment>